<dbReference type="EMBL" id="CP001712">
    <property type="protein sequence ID" value="EAR16007.1"/>
    <property type="molecule type" value="Genomic_DNA"/>
</dbReference>
<keyword evidence="2" id="KW-1185">Reference proteome</keyword>
<dbReference type="InterPro" id="IPR034122">
    <property type="entry name" value="Retropepsin-like_bacterial"/>
</dbReference>
<evidence type="ECO:0008006" key="3">
    <source>
        <dbReference type="Google" id="ProtNLM"/>
    </source>
</evidence>
<dbReference type="InterPro" id="IPR021109">
    <property type="entry name" value="Peptidase_aspartic_dom_sf"/>
</dbReference>
<organism evidence="1 2">
    <name type="scientific">Robiginitalea biformata (strain ATCC BAA-864 / DSM 15991 / KCTC 12146 / HTCC2501)</name>
    <dbReference type="NCBI Taxonomy" id="313596"/>
    <lineage>
        <taxon>Bacteria</taxon>
        <taxon>Pseudomonadati</taxon>
        <taxon>Bacteroidota</taxon>
        <taxon>Flavobacteriia</taxon>
        <taxon>Flavobacteriales</taxon>
        <taxon>Flavobacteriaceae</taxon>
        <taxon>Robiginitalea</taxon>
    </lineage>
</organism>
<dbReference type="eggNOG" id="COG3577">
    <property type="taxonomic scope" value="Bacteria"/>
</dbReference>
<dbReference type="Pfam" id="PF13650">
    <property type="entry name" value="Asp_protease_2"/>
    <property type="match status" value="1"/>
</dbReference>
<dbReference type="Gene3D" id="2.40.70.10">
    <property type="entry name" value="Acid Proteases"/>
    <property type="match status" value="1"/>
</dbReference>
<protein>
    <recommendedName>
        <fullName evidence="3">Acid protease</fullName>
    </recommendedName>
</protein>
<dbReference type="STRING" id="313596.RB2501_03895"/>
<dbReference type="AlphaFoldDB" id="A4CGE9"/>
<reference evidence="1 2" key="1">
    <citation type="journal article" date="2009" name="J. Bacteriol.">
        <title>Complete genome sequence of Robiginitalea biformata HTCC2501.</title>
        <authorList>
            <person name="Oh H.M."/>
            <person name="Giovannoni S.J."/>
            <person name="Lee K."/>
            <person name="Ferriera S."/>
            <person name="Johnson J."/>
            <person name="Cho J.C."/>
        </authorList>
    </citation>
    <scope>NUCLEOTIDE SEQUENCE [LARGE SCALE GENOMIC DNA]</scope>
    <source>
        <strain evidence="2">ATCC BAA-864 / HTCC2501 / KCTC 12146</strain>
    </source>
</reference>
<dbReference type="SUPFAM" id="SSF50630">
    <property type="entry name" value="Acid proteases"/>
    <property type="match status" value="1"/>
</dbReference>
<name>A4CGE9_ROBBH</name>
<gene>
    <name evidence="1" type="ordered locus">RB2501_03895</name>
</gene>
<evidence type="ECO:0000313" key="2">
    <source>
        <dbReference type="Proteomes" id="UP000009049"/>
    </source>
</evidence>
<evidence type="ECO:0000313" key="1">
    <source>
        <dbReference type="EMBL" id="EAR16007.1"/>
    </source>
</evidence>
<dbReference type="OrthoDB" id="5975497at2"/>
<proteinExistence type="predicted"/>
<dbReference type="Proteomes" id="UP000009049">
    <property type="component" value="Chromosome"/>
</dbReference>
<accession>A4CGE9</accession>
<dbReference type="KEGG" id="rbi:RB2501_03895"/>
<dbReference type="RefSeq" id="WP_012813702.1">
    <property type="nucleotide sequence ID" value="NC_013222.1"/>
</dbReference>
<sequence>MGTLKKFLLDRGFSAMPLERTRTDHLALSGSLNGVTGRFILDTGASNTCVGLDRTERFRLLTEISEIRAAGAGAVDMETLVSDGNTLALEGWERPDMQVVLFDLSHVNQALESQDEPPVDGILGADILHGGKAVIDYDSCNLYLK</sequence>
<dbReference type="CDD" id="cd05483">
    <property type="entry name" value="retropepsin_like_bacteria"/>
    <property type="match status" value="1"/>
</dbReference>
<dbReference type="HOGENOM" id="CLU_1783372_0_0_10"/>